<accession>A0A4W4EZV4</accession>
<proteinExistence type="predicted"/>
<organism evidence="1 2">
    <name type="scientific">Electrophorus electricus</name>
    <name type="common">Electric eel</name>
    <name type="synonym">Gymnotus electricus</name>
    <dbReference type="NCBI Taxonomy" id="8005"/>
    <lineage>
        <taxon>Eukaryota</taxon>
        <taxon>Metazoa</taxon>
        <taxon>Chordata</taxon>
        <taxon>Craniata</taxon>
        <taxon>Vertebrata</taxon>
        <taxon>Euteleostomi</taxon>
        <taxon>Actinopterygii</taxon>
        <taxon>Neopterygii</taxon>
        <taxon>Teleostei</taxon>
        <taxon>Ostariophysi</taxon>
        <taxon>Gymnotiformes</taxon>
        <taxon>Gymnotoidei</taxon>
        <taxon>Gymnotidae</taxon>
        <taxon>Electrophorus</taxon>
    </lineage>
</organism>
<reference evidence="1" key="4">
    <citation type="submission" date="2025-08" db="UniProtKB">
        <authorList>
            <consortium name="Ensembl"/>
        </authorList>
    </citation>
    <scope>IDENTIFICATION</scope>
</reference>
<sequence length="41" mass="4339">MSSLGSLIQQLPEASGVYAFGLILDLPCVKESQASLQAFLL</sequence>
<reference evidence="1" key="5">
    <citation type="submission" date="2025-09" db="UniProtKB">
        <authorList>
            <consortium name="Ensembl"/>
        </authorList>
    </citation>
    <scope>IDENTIFICATION</scope>
</reference>
<evidence type="ECO:0000313" key="2">
    <source>
        <dbReference type="Proteomes" id="UP000314983"/>
    </source>
</evidence>
<reference evidence="2" key="1">
    <citation type="journal article" date="2014" name="Science">
        <title>Nonhuman genetics. Genomic basis for the convergent evolution of electric organs.</title>
        <authorList>
            <person name="Gallant J.R."/>
            <person name="Traeger L.L."/>
            <person name="Volkening J.D."/>
            <person name="Moffett H."/>
            <person name="Chen P.H."/>
            <person name="Novina C.D."/>
            <person name="Phillips G.N.Jr."/>
            <person name="Anand R."/>
            <person name="Wells G.B."/>
            <person name="Pinch M."/>
            <person name="Guth R."/>
            <person name="Unguez G.A."/>
            <person name="Albert J.S."/>
            <person name="Zakon H.H."/>
            <person name="Samanta M.P."/>
            <person name="Sussman M.R."/>
        </authorList>
    </citation>
    <scope>NUCLEOTIDE SEQUENCE [LARGE SCALE GENOMIC DNA]</scope>
</reference>
<dbReference type="Ensembl" id="ENSEEET00000017358.2">
    <property type="protein sequence ID" value="ENSEEEP00000017161.1"/>
    <property type="gene ID" value="ENSEEEG00000008501.2"/>
</dbReference>
<evidence type="ECO:0000313" key="1">
    <source>
        <dbReference type="Ensembl" id="ENSEEEP00000017161.1"/>
    </source>
</evidence>
<keyword evidence="2" id="KW-1185">Reference proteome</keyword>
<protein>
    <submittedName>
        <fullName evidence="1">Uncharacterized protein</fullName>
    </submittedName>
</protein>
<dbReference type="Proteomes" id="UP000314983">
    <property type="component" value="Chromosome 7"/>
</dbReference>
<reference evidence="1" key="3">
    <citation type="submission" date="2020-05" db="EMBL/GenBank/DDBJ databases">
        <title>Electrophorus electricus (electric eel) genome, fEleEle1, primary haplotype.</title>
        <authorList>
            <person name="Myers G."/>
            <person name="Meyer A."/>
            <person name="Fedrigo O."/>
            <person name="Formenti G."/>
            <person name="Rhie A."/>
            <person name="Tracey A."/>
            <person name="Sims Y."/>
            <person name="Jarvis E.D."/>
        </authorList>
    </citation>
    <scope>NUCLEOTIDE SEQUENCE [LARGE SCALE GENOMIC DNA]</scope>
</reference>
<dbReference type="AlphaFoldDB" id="A0A4W4EZV4"/>
<reference evidence="2" key="2">
    <citation type="journal article" date="2017" name="Sci. Adv.">
        <title>A tail of two voltages: Proteomic comparison of the three electric organs of the electric eel.</title>
        <authorList>
            <person name="Traeger L.L."/>
            <person name="Sabat G."/>
            <person name="Barrett-Wilt G.A."/>
            <person name="Wells G.B."/>
            <person name="Sussman M.R."/>
        </authorList>
    </citation>
    <scope>NUCLEOTIDE SEQUENCE [LARGE SCALE GENOMIC DNA]</scope>
</reference>
<name>A0A4W4EZV4_ELEEL</name>